<feature type="compositionally biased region" description="Low complexity" evidence="4">
    <location>
        <begin position="241"/>
        <end position="260"/>
    </location>
</feature>
<organism evidence="7 8">
    <name type="scientific">Paludibaculum fermentans</name>
    <dbReference type="NCBI Taxonomy" id="1473598"/>
    <lineage>
        <taxon>Bacteria</taxon>
        <taxon>Pseudomonadati</taxon>
        <taxon>Acidobacteriota</taxon>
        <taxon>Terriglobia</taxon>
        <taxon>Bryobacterales</taxon>
        <taxon>Bryobacteraceae</taxon>
        <taxon>Paludibaculum</taxon>
    </lineage>
</organism>
<dbReference type="PROSITE" id="PS50111">
    <property type="entry name" value="CHEMOTAXIS_TRANSDUC_2"/>
    <property type="match status" value="1"/>
</dbReference>
<dbReference type="KEGG" id="pfer:IRI77_01475"/>
<feature type="domain" description="Methyl-accepting transducer" evidence="6">
    <location>
        <begin position="229"/>
        <end position="458"/>
    </location>
</feature>
<dbReference type="AlphaFoldDB" id="A0A7S7SKS7"/>
<keyword evidence="5" id="KW-1133">Transmembrane helix</keyword>
<keyword evidence="1" id="KW-0488">Methylation</keyword>
<dbReference type="Pfam" id="PF00015">
    <property type="entry name" value="MCPsignal"/>
    <property type="match status" value="1"/>
</dbReference>
<dbReference type="GO" id="GO:0005886">
    <property type="term" value="C:plasma membrane"/>
    <property type="evidence" value="ECO:0007669"/>
    <property type="project" value="TreeGrafter"/>
</dbReference>
<dbReference type="InterPro" id="IPR024478">
    <property type="entry name" value="HlyB_4HB_MCP"/>
</dbReference>
<dbReference type="PANTHER" id="PTHR43531">
    <property type="entry name" value="PROTEIN ICFG"/>
    <property type="match status" value="1"/>
</dbReference>
<feature type="region of interest" description="Disordered" evidence="4">
    <location>
        <begin position="522"/>
        <end position="544"/>
    </location>
</feature>
<protein>
    <submittedName>
        <fullName evidence="7">MCP four helix bundle domain-containing protein</fullName>
    </submittedName>
</protein>
<dbReference type="GO" id="GO:0006935">
    <property type="term" value="P:chemotaxis"/>
    <property type="evidence" value="ECO:0007669"/>
    <property type="project" value="UniProtKB-KW"/>
</dbReference>
<reference evidence="7 8" key="1">
    <citation type="submission" date="2020-10" db="EMBL/GenBank/DDBJ databases">
        <title>Complete genome sequence of Paludibaculum fermentans P105T, a facultatively anaerobic acidobacterium capable of dissimilatory Fe(III) reduction.</title>
        <authorList>
            <person name="Dedysh S.N."/>
            <person name="Beletsky A.V."/>
            <person name="Kulichevskaya I.S."/>
            <person name="Mardanov A.V."/>
            <person name="Ravin N.V."/>
        </authorList>
    </citation>
    <scope>NUCLEOTIDE SEQUENCE [LARGE SCALE GENOMIC DNA]</scope>
    <source>
        <strain evidence="7 8">P105</strain>
    </source>
</reference>
<dbReference type="GO" id="GO:0004888">
    <property type="term" value="F:transmembrane signaling receptor activity"/>
    <property type="evidence" value="ECO:0007669"/>
    <property type="project" value="TreeGrafter"/>
</dbReference>
<evidence type="ECO:0000259" key="6">
    <source>
        <dbReference type="PROSITE" id="PS50111"/>
    </source>
</evidence>
<dbReference type="GO" id="GO:0007165">
    <property type="term" value="P:signal transduction"/>
    <property type="evidence" value="ECO:0007669"/>
    <property type="project" value="UniProtKB-KW"/>
</dbReference>
<evidence type="ECO:0000256" key="3">
    <source>
        <dbReference type="PROSITE-ProRule" id="PRU00284"/>
    </source>
</evidence>
<proteinExistence type="inferred from homology"/>
<dbReference type="CDD" id="cd11386">
    <property type="entry name" value="MCP_signal"/>
    <property type="match status" value="1"/>
</dbReference>
<evidence type="ECO:0000256" key="5">
    <source>
        <dbReference type="SAM" id="Phobius"/>
    </source>
</evidence>
<dbReference type="InterPro" id="IPR004089">
    <property type="entry name" value="MCPsignal_dom"/>
</dbReference>
<dbReference type="EMBL" id="CP063849">
    <property type="protein sequence ID" value="QOY88659.1"/>
    <property type="molecule type" value="Genomic_DNA"/>
</dbReference>
<evidence type="ECO:0000256" key="1">
    <source>
        <dbReference type="ARBA" id="ARBA00022481"/>
    </source>
</evidence>
<feature type="transmembrane region" description="Helical" evidence="5">
    <location>
        <begin position="189"/>
        <end position="212"/>
    </location>
</feature>
<evidence type="ECO:0000256" key="2">
    <source>
        <dbReference type="ARBA" id="ARBA00029447"/>
    </source>
</evidence>
<dbReference type="SMART" id="SM00283">
    <property type="entry name" value="MA"/>
    <property type="match status" value="1"/>
</dbReference>
<comment type="similarity">
    <text evidence="2">Belongs to the methyl-accepting chemotaxis (MCP) protein family.</text>
</comment>
<feature type="region of interest" description="Disordered" evidence="4">
    <location>
        <begin position="241"/>
        <end position="290"/>
    </location>
</feature>
<accession>A0A7S7SKS7</accession>
<dbReference type="SUPFAM" id="SSF58104">
    <property type="entry name" value="Methyl-accepting chemotaxis protein (MCP) signaling domain"/>
    <property type="match status" value="1"/>
</dbReference>
<keyword evidence="3" id="KW-0807">Transducer</keyword>
<name>A0A7S7SKS7_PALFE</name>
<dbReference type="InterPro" id="IPR051310">
    <property type="entry name" value="MCP_chemotaxis"/>
</dbReference>
<evidence type="ECO:0000256" key="4">
    <source>
        <dbReference type="SAM" id="MobiDB-lite"/>
    </source>
</evidence>
<feature type="compositionally biased region" description="Low complexity" evidence="4">
    <location>
        <begin position="522"/>
        <end position="533"/>
    </location>
</feature>
<dbReference type="Gene3D" id="1.10.287.950">
    <property type="entry name" value="Methyl-accepting chemotaxis protein"/>
    <property type="match status" value="1"/>
</dbReference>
<keyword evidence="5" id="KW-0812">Transmembrane</keyword>
<keyword evidence="8" id="KW-1185">Reference proteome</keyword>
<dbReference type="Proteomes" id="UP000593892">
    <property type="component" value="Chromosome"/>
</dbReference>
<evidence type="ECO:0000313" key="8">
    <source>
        <dbReference type="Proteomes" id="UP000593892"/>
    </source>
</evidence>
<evidence type="ECO:0000313" key="7">
    <source>
        <dbReference type="EMBL" id="QOY88659.1"/>
    </source>
</evidence>
<keyword evidence="5" id="KW-0472">Membrane</keyword>
<gene>
    <name evidence="7" type="ORF">IRI77_01475</name>
</gene>
<sequence>MNGNISFGTKINIASGAIVAFLLLLGASAIYTLSDVQGQLERSVNVEARKSELAMQSQTAVTMIEGAQRGLLLGSMTNDAPLVQASSLQMKDSVEKLASALKELEPLLKTDEGKRHQASLSAMSEEVIQKLQQFESSIRGQRFDEATRMQTEYFRGHFDKMRQRVVALVDLQHQFAISSSASAISKASFARMLAVVVCLLALGVAGMAFWVIRNGNRELRQIAVEIGEGADQVASASNQISGSSQSLAQGSSEQAASLQETSASTEEVNAMTRKNAESARSAATETEKADQLLKETDQKLTQMIESMREINTSSEKISKIIRVIDEIAFQTNILALNAAVEAARAGEAGMGFAVVADEVRNLAQRCAQAAKDTSDLIEESIVRSNEGKVRLDEVSSCVSRVVDNASRIRVLANEVNVGSQEQARGIEQITRAVGQMQQVTQSTAASAEESASAGEQMSAQALSLNDSVGRLRLLVGSEGGAVAVRPAVRQGRSLQAGSVKRARQNAGAVHVAVATGVHKAPAAKVPARPPAKAEFPMDDDFKDF</sequence>
<dbReference type="RefSeq" id="WP_194450321.1">
    <property type="nucleotide sequence ID" value="NZ_CP063849.1"/>
</dbReference>
<dbReference type="Pfam" id="PF12729">
    <property type="entry name" value="4HB_MCP_1"/>
    <property type="match status" value="1"/>
</dbReference>
<dbReference type="PANTHER" id="PTHR43531:SF14">
    <property type="entry name" value="METHYL-ACCEPTING CHEMOTAXIS PROTEIN I-RELATED"/>
    <property type="match status" value="1"/>
</dbReference>